<dbReference type="PANTHER" id="PTHR48207">
    <property type="entry name" value="SUCCINATE--HYDROXYMETHYLGLUTARATE COA-TRANSFERASE"/>
    <property type="match status" value="1"/>
</dbReference>
<evidence type="ECO:0000313" key="3">
    <source>
        <dbReference type="Proteomes" id="UP000016511"/>
    </source>
</evidence>
<dbReference type="eggNOG" id="COG1804">
    <property type="taxonomic scope" value="Bacteria"/>
</dbReference>
<dbReference type="Proteomes" id="UP000016511">
    <property type="component" value="Unassembled WGS sequence"/>
</dbReference>
<sequence>MYDYAEQRRECMLTSPSNQEDVAGQREPYSQGALEGIKVIDLTRVLAGPYCTMILGDLGADIIKVEAPGGSDETRGWGPPDIGGESAYYLCANRNKRAMTLNLKDEKARGILRELVKDADVVINNFKTGTMEKWGLEYAVLSEINPRLIYASISGFGQTGPYKDIPGYDYIVQAMGGMMSITGSEETGPMKVGVAIADVATGLYAAIGILAALREREQSGLGQMIDLSLFDSQISLLVNVASNYLVSGKVPKRYGNQHPNIVPYQTFMAADMEMVVAVGNDQQFRKLCTLLNREEWSQSTRFSTNSMRLANREEICDLLAEEFKKRSAAEWLAELTDAGIPSAPIYDMEQLFRDPQVEARGMKVDAWHPTAGEVPMVGSPLKLSRTPVTMRRHPPLAGEHTKEILMEHGFAEEQIDEWLNDHTI</sequence>
<organism evidence="2 3">
    <name type="scientific">Aneurinibacillus aneurinilyticus ATCC 12856</name>
    <dbReference type="NCBI Taxonomy" id="649747"/>
    <lineage>
        <taxon>Bacteria</taxon>
        <taxon>Bacillati</taxon>
        <taxon>Bacillota</taxon>
        <taxon>Bacilli</taxon>
        <taxon>Bacillales</taxon>
        <taxon>Paenibacillaceae</taxon>
        <taxon>Aneurinibacillus group</taxon>
        <taxon>Aneurinibacillus</taxon>
    </lineage>
</organism>
<dbReference type="InterPro" id="IPR023606">
    <property type="entry name" value="CoA-Trfase_III_dom_1_sf"/>
</dbReference>
<dbReference type="Gene3D" id="3.40.50.10540">
    <property type="entry name" value="Crotonobetainyl-coa:carnitine coa-transferase, domain 1"/>
    <property type="match status" value="1"/>
</dbReference>
<name>U1YCI1_ANEAE</name>
<proteinExistence type="predicted"/>
<dbReference type="HOGENOM" id="CLU_033975_2_1_9"/>
<dbReference type="STRING" id="649747.HMPREF0083_02152"/>
<keyword evidence="3" id="KW-1185">Reference proteome</keyword>
<evidence type="ECO:0000313" key="2">
    <source>
        <dbReference type="EMBL" id="ERI09787.1"/>
    </source>
</evidence>
<gene>
    <name evidence="2" type="ORF">HMPREF0083_02152</name>
</gene>
<dbReference type="InterPro" id="IPR050483">
    <property type="entry name" value="CoA-transferase_III_domain"/>
</dbReference>
<dbReference type="InterPro" id="IPR003673">
    <property type="entry name" value="CoA-Trfase_fam_III"/>
</dbReference>
<dbReference type="PATRIC" id="fig|649747.3.peg.1948"/>
<reference evidence="2 3" key="1">
    <citation type="submission" date="2013-08" db="EMBL/GenBank/DDBJ databases">
        <authorList>
            <person name="Weinstock G."/>
            <person name="Sodergren E."/>
            <person name="Wylie T."/>
            <person name="Fulton L."/>
            <person name="Fulton R."/>
            <person name="Fronick C."/>
            <person name="O'Laughlin M."/>
            <person name="Godfrey J."/>
            <person name="Miner T."/>
            <person name="Herter B."/>
            <person name="Appelbaum E."/>
            <person name="Cordes M."/>
            <person name="Lek S."/>
            <person name="Wollam A."/>
            <person name="Pepin K.H."/>
            <person name="Palsikar V.B."/>
            <person name="Mitreva M."/>
            <person name="Wilson R.K."/>
        </authorList>
    </citation>
    <scope>NUCLEOTIDE SEQUENCE [LARGE SCALE GENOMIC DNA]</scope>
    <source>
        <strain evidence="2 3">ATCC 12856</strain>
    </source>
</reference>
<dbReference type="EMBL" id="AWSJ01000137">
    <property type="protein sequence ID" value="ERI09787.1"/>
    <property type="molecule type" value="Genomic_DNA"/>
</dbReference>
<comment type="caution">
    <text evidence="2">The sequence shown here is derived from an EMBL/GenBank/DDBJ whole genome shotgun (WGS) entry which is preliminary data.</text>
</comment>
<accession>U1YCI1</accession>
<dbReference type="InterPro" id="IPR044855">
    <property type="entry name" value="CoA-Trfase_III_dom3_sf"/>
</dbReference>
<dbReference type="SUPFAM" id="SSF89796">
    <property type="entry name" value="CoA-transferase family III (CaiB/BaiF)"/>
    <property type="match status" value="1"/>
</dbReference>
<dbReference type="Pfam" id="PF02515">
    <property type="entry name" value="CoA_transf_3"/>
    <property type="match status" value="1"/>
</dbReference>
<keyword evidence="1 2" id="KW-0808">Transferase</keyword>
<protein>
    <submittedName>
        <fullName evidence="2">III protein, CoA-transferase family</fullName>
    </submittedName>
</protein>
<evidence type="ECO:0000256" key="1">
    <source>
        <dbReference type="ARBA" id="ARBA00022679"/>
    </source>
</evidence>
<dbReference type="PANTHER" id="PTHR48207:SF3">
    <property type="entry name" value="SUCCINATE--HYDROXYMETHYLGLUTARATE COA-TRANSFERASE"/>
    <property type="match status" value="1"/>
</dbReference>
<dbReference type="Gene3D" id="3.30.1540.10">
    <property type="entry name" value="formyl-coa transferase, domain 3"/>
    <property type="match status" value="1"/>
</dbReference>
<dbReference type="AlphaFoldDB" id="U1YCI1"/>
<dbReference type="GO" id="GO:0008410">
    <property type="term" value="F:CoA-transferase activity"/>
    <property type="evidence" value="ECO:0007669"/>
    <property type="project" value="TreeGrafter"/>
</dbReference>